<keyword evidence="3 6" id="KW-0808">Transferase</keyword>
<evidence type="ECO:0000256" key="1">
    <source>
        <dbReference type="ARBA" id="ARBA00001946"/>
    </source>
</evidence>
<proteinExistence type="inferred from homology"/>
<evidence type="ECO:0000256" key="3">
    <source>
        <dbReference type="ARBA" id="ARBA00022679"/>
    </source>
</evidence>
<protein>
    <submittedName>
        <fullName evidence="7">Polyprenyl synthetase family protein</fullName>
    </submittedName>
</protein>
<organism evidence="7 8">
    <name type="scientific">Sutterella massiliensis</name>
    <dbReference type="NCBI Taxonomy" id="1816689"/>
    <lineage>
        <taxon>Bacteria</taxon>
        <taxon>Pseudomonadati</taxon>
        <taxon>Pseudomonadota</taxon>
        <taxon>Betaproteobacteria</taxon>
        <taxon>Burkholderiales</taxon>
        <taxon>Sutterellaceae</taxon>
        <taxon>Sutterella</taxon>
    </lineage>
</organism>
<dbReference type="InterPro" id="IPR000092">
    <property type="entry name" value="Polyprenyl_synt"/>
</dbReference>
<dbReference type="PROSITE" id="PS00444">
    <property type="entry name" value="POLYPRENYL_SYNTHASE_2"/>
    <property type="match status" value="1"/>
</dbReference>
<dbReference type="PANTHER" id="PTHR12001">
    <property type="entry name" value="GERANYLGERANYL PYROPHOSPHATE SYNTHASE"/>
    <property type="match status" value="1"/>
</dbReference>
<evidence type="ECO:0000256" key="2">
    <source>
        <dbReference type="ARBA" id="ARBA00006706"/>
    </source>
</evidence>
<dbReference type="RefSeq" id="WP_205101782.1">
    <property type="nucleotide sequence ID" value="NZ_JACJJC010000002.1"/>
</dbReference>
<keyword evidence="8" id="KW-1185">Reference proteome</keyword>
<dbReference type="InterPro" id="IPR033749">
    <property type="entry name" value="Polyprenyl_synt_CS"/>
</dbReference>
<dbReference type="PROSITE" id="PS00723">
    <property type="entry name" value="POLYPRENYL_SYNTHASE_1"/>
    <property type="match status" value="1"/>
</dbReference>
<dbReference type="SUPFAM" id="SSF48576">
    <property type="entry name" value="Terpenoid synthases"/>
    <property type="match status" value="1"/>
</dbReference>
<evidence type="ECO:0000256" key="6">
    <source>
        <dbReference type="RuleBase" id="RU004466"/>
    </source>
</evidence>
<evidence type="ECO:0000256" key="4">
    <source>
        <dbReference type="ARBA" id="ARBA00022723"/>
    </source>
</evidence>
<dbReference type="PANTHER" id="PTHR12001:SF69">
    <property type="entry name" value="ALL TRANS-POLYPRENYL-DIPHOSPHATE SYNTHASE PDSS1"/>
    <property type="match status" value="1"/>
</dbReference>
<comment type="similarity">
    <text evidence="2 6">Belongs to the FPP/GGPP synthase family.</text>
</comment>
<comment type="cofactor">
    <cofactor evidence="1">
        <name>Mg(2+)</name>
        <dbReference type="ChEBI" id="CHEBI:18420"/>
    </cofactor>
</comment>
<dbReference type="Gene3D" id="1.10.600.10">
    <property type="entry name" value="Farnesyl Diphosphate Synthase"/>
    <property type="match status" value="1"/>
</dbReference>
<evidence type="ECO:0000256" key="5">
    <source>
        <dbReference type="ARBA" id="ARBA00022842"/>
    </source>
</evidence>
<reference evidence="7 8" key="1">
    <citation type="journal article" date="2021" name="Sci. Rep.">
        <title>The distribution of antibiotic resistance genes in chicken gut microbiota commensals.</title>
        <authorList>
            <person name="Juricova H."/>
            <person name="Matiasovicova J."/>
            <person name="Kubasova T."/>
            <person name="Cejkova D."/>
            <person name="Rychlik I."/>
        </authorList>
    </citation>
    <scope>NUCLEOTIDE SEQUENCE [LARGE SCALE GENOMIC DNA]</scope>
    <source>
        <strain evidence="7 8">An829</strain>
    </source>
</reference>
<accession>A0ABS2DPU0</accession>
<name>A0ABS2DPU0_9BURK</name>
<gene>
    <name evidence="7" type="ORF">H6A60_02170</name>
</gene>
<dbReference type="InterPro" id="IPR008949">
    <property type="entry name" value="Isoprenoid_synthase_dom_sf"/>
</dbReference>
<comment type="caution">
    <text evidence="7">The sequence shown here is derived from an EMBL/GenBank/DDBJ whole genome shotgun (WGS) entry which is preliminary data.</text>
</comment>
<dbReference type="SFLD" id="SFLDS00005">
    <property type="entry name" value="Isoprenoid_Synthase_Type_I"/>
    <property type="match status" value="1"/>
</dbReference>
<dbReference type="EMBL" id="JACJJC010000002">
    <property type="protein sequence ID" value="MBM6703314.1"/>
    <property type="molecule type" value="Genomic_DNA"/>
</dbReference>
<dbReference type="Pfam" id="PF00348">
    <property type="entry name" value="polyprenyl_synt"/>
    <property type="match status" value="1"/>
</dbReference>
<evidence type="ECO:0000313" key="8">
    <source>
        <dbReference type="Proteomes" id="UP000715095"/>
    </source>
</evidence>
<keyword evidence="5" id="KW-0460">Magnesium</keyword>
<sequence length="332" mass="36400">MAETIPSEDPKALVKALLAPIADDMKAVDDIIREELSSDVSRMEEISEYITSAGGKRMRPALLILISRALGYEGTLHQYLGATIELLHTATLMHDDVVDESAMRRGRPTANARWGNGAAVLVGDFLYTRSFQMMVKAGNLRVMEALSNAANRLSEGEVVQMVNAHDPLVDEARYFRVIERKTACLFEAGARMAAAIAECTPEEEEAVAEYALALGNAFQIADDILDYTGVAASIGKNLGADLREGKMTLPLIYARETASDADRALIDEAVKKGDGDFDKISEIVIRSDSLERCRARAEKELERGREALSKIPSSIFSESLLNLLSFTVKRDR</sequence>
<dbReference type="Proteomes" id="UP000715095">
    <property type="component" value="Unassembled WGS sequence"/>
</dbReference>
<dbReference type="CDD" id="cd00685">
    <property type="entry name" value="Trans_IPPS_HT"/>
    <property type="match status" value="1"/>
</dbReference>
<keyword evidence="4" id="KW-0479">Metal-binding</keyword>
<evidence type="ECO:0000313" key="7">
    <source>
        <dbReference type="EMBL" id="MBM6703314.1"/>
    </source>
</evidence>